<comment type="caution">
    <text evidence="1">The sequence shown here is derived from an EMBL/GenBank/DDBJ whole genome shotgun (WGS) entry which is preliminary data.</text>
</comment>
<accession>A0A8H5GDR9</accession>
<evidence type="ECO:0000313" key="1">
    <source>
        <dbReference type="EMBL" id="KAF5363092.1"/>
    </source>
</evidence>
<evidence type="ECO:0000313" key="2">
    <source>
        <dbReference type="Proteomes" id="UP000518752"/>
    </source>
</evidence>
<protein>
    <submittedName>
        <fullName evidence="1">Uncharacterized protein</fullName>
    </submittedName>
</protein>
<proteinExistence type="predicted"/>
<dbReference type="EMBL" id="JAACJN010000191">
    <property type="protein sequence ID" value="KAF5363092.1"/>
    <property type="molecule type" value="Genomic_DNA"/>
</dbReference>
<dbReference type="Proteomes" id="UP000518752">
    <property type="component" value="Unassembled WGS sequence"/>
</dbReference>
<reference evidence="1 2" key="1">
    <citation type="journal article" date="2020" name="ISME J.">
        <title>Uncovering the hidden diversity of litter-decomposition mechanisms in mushroom-forming fungi.</title>
        <authorList>
            <person name="Floudas D."/>
            <person name="Bentzer J."/>
            <person name="Ahren D."/>
            <person name="Johansson T."/>
            <person name="Persson P."/>
            <person name="Tunlid A."/>
        </authorList>
    </citation>
    <scope>NUCLEOTIDE SEQUENCE [LARGE SCALE GENOMIC DNA]</scope>
    <source>
        <strain evidence="1 2">CBS 406.79</strain>
    </source>
</reference>
<dbReference type="AlphaFoldDB" id="A0A8H5GDR9"/>
<sequence>MLSSLNSVYARLMVQILFASLELQANDARSWPFSARCLKGPRPPPVMFIRRSLSHAPYSILEFVVNILFPYFSLCPSY</sequence>
<name>A0A8H5GDR9_9AGAR</name>
<organism evidence="1 2">
    <name type="scientific">Collybiopsis confluens</name>
    <dbReference type="NCBI Taxonomy" id="2823264"/>
    <lineage>
        <taxon>Eukaryota</taxon>
        <taxon>Fungi</taxon>
        <taxon>Dikarya</taxon>
        <taxon>Basidiomycota</taxon>
        <taxon>Agaricomycotina</taxon>
        <taxon>Agaricomycetes</taxon>
        <taxon>Agaricomycetidae</taxon>
        <taxon>Agaricales</taxon>
        <taxon>Marasmiineae</taxon>
        <taxon>Omphalotaceae</taxon>
        <taxon>Collybiopsis</taxon>
    </lineage>
</organism>
<gene>
    <name evidence="1" type="ORF">D9757_012026</name>
</gene>
<keyword evidence="2" id="KW-1185">Reference proteome</keyword>